<dbReference type="RefSeq" id="WP_143099793.1">
    <property type="nucleotide sequence ID" value="NZ_BKAF01000016.1"/>
</dbReference>
<evidence type="ECO:0000256" key="2">
    <source>
        <dbReference type="SAM" id="SignalP"/>
    </source>
</evidence>
<proteinExistence type="predicted"/>
<evidence type="ECO:0000313" key="3">
    <source>
        <dbReference type="EMBL" id="SFI82134.1"/>
    </source>
</evidence>
<evidence type="ECO:0000313" key="4">
    <source>
        <dbReference type="Proteomes" id="UP000198649"/>
    </source>
</evidence>
<keyword evidence="4" id="KW-1185">Reference proteome</keyword>
<feature type="region of interest" description="Disordered" evidence="1">
    <location>
        <begin position="22"/>
        <end position="62"/>
    </location>
</feature>
<dbReference type="STRING" id="1005945.SAMN05216561_11395"/>
<sequence>MRLRRSAAVLLLPLVLLAGCGEDETTSADDPTPRESPSVGSSAPPAGETSAPPTQAPPAKPQCSEIWVDQQTFPERYRGCLDGERLVQAESTYCEFGTRLFYYANSFYAVPNGPVNETEGALAKDPAFQTAINKCGG</sequence>
<dbReference type="AlphaFoldDB" id="A0A1I3LBK5"/>
<dbReference type="EMBL" id="FOQG01000013">
    <property type="protein sequence ID" value="SFI82134.1"/>
    <property type="molecule type" value="Genomic_DNA"/>
</dbReference>
<reference evidence="3 4" key="1">
    <citation type="submission" date="2016-10" db="EMBL/GenBank/DDBJ databases">
        <authorList>
            <person name="de Groot N.N."/>
        </authorList>
    </citation>
    <scope>NUCLEOTIDE SEQUENCE [LARGE SCALE GENOMIC DNA]</scope>
    <source>
        <strain evidence="3 4">CGMCC 1.11156</strain>
    </source>
</reference>
<keyword evidence="2" id="KW-0732">Signal</keyword>
<protein>
    <submittedName>
        <fullName evidence="3">Uncharacterized protein</fullName>
    </submittedName>
</protein>
<name>A0A1I3LBK5_9ACTN</name>
<dbReference type="Proteomes" id="UP000198649">
    <property type="component" value="Unassembled WGS sequence"/>
</dbReference>
<dbReference type="OrthoDB" id="3748857at2"/>
<accession>A0A1I3LBK5</accession>
<gene>
    <name evidence="3" type="ORF">SAMN05216561_11395</name>
</gene>
<feature type="signal peptide" evidence="2">
    <location>
        <begin position="1"/>
        <end position="18"/>
    </location>
</feature>
<feature type="compositionally biased region" description="Low complexity" evidence="1">
    <location>
        <begin position="36"/>
        <end position="53"/>
    </location>
</feature>
<evidence type="ECO:0000256" key="1">
    <source>
        <dbReference type="SAM" id="MobiDB-lite"/>
    </source>
</evidence>
<dbReference type="PROSITE" id="PS51257">
    <property type="entry name" value="PROKAR_LIPOPROTEIN"/>
    <property type="match status" value="1"/>
</dbReference>
<feature type="chain" id="PRO_5038397508" evidence="2">
    <location>
        <begin position="19"/>
        <end position="137"/>
    </location>
</feature>
<organism evidence="3 4">
    <name type="scientific">Nocardioides psychrotolerans</name>
    <dbReference type="NCBI Taxonomy" id="1005945"/>
    <lineage>
        <taxon>Bacteria</taxon>
        <taxon>Bacillati</taxon>
        <taxon>Actinomycetota</taxon>
        <taxon>Actinomycetes</taxon>
        <taxon>Propionibacteriales</taxon>
        <taxon>Nocardioidaceae</taxon>
        <taxon>Nocardioides</taxon>
    </lineage>
</organism>